<gene>
    <name evidence="12" type="ORF">ACFQ21_17015</name>
</gene>
<keyword evidence="7 12" id="KW-0067">ATP-binding</keyword>
<dbReference type="Gene3D" id="1.10.287.130">
    <property type="match status" value="1"/>
</dbReference>
<evidence type="ECO:0000256" key="10">
    <source>
        <dbReference type="SAM" id="Phobius"/>
    </source>
</evidence>
<evidence type="ECO:0000259" key="11">
    <source>
        <dbReference type="PROSITE" id="PS50109"/>
    </source>
</evidence>
<keyword evidence="10" id="KW-0472">Membrane</keyword>
<comment type="catalytic activity">
    <reaction evidence="1">
        <text>ATP + protein L-histidine = ADP + protein N-phospho-L-histidine.</text>
        <dbReference type="EC" id="2.7.13.3"/>
    </reaction>
</comment>
<dbReference type="SMART" id="SM00387">
    <property type="entry name" value="HATPase_c"/>
    <property type="match status" value="1"/>
</dbReference>
<reference evidence="13" key="1">
    <citation type="journal article" date="2019" name="Int. J. Syst. Evol. Microbiol.">
        <title>The Global Catalogue of Microorganisms (GCM) 10K type strain sequencing project: providing services to taxonomists for standard genome sequencing and annotation.</title>
        <authorList>
            <consortium name="The Broad Institute Genomics Platform"/>
            <consortium name="The Broad Institute Genome Sequencing Center for Infectious Disease"/>
            <person name="Wu L."/>
            <person name="Ma J."/>
        </authorList>
    </citation>
    <scope>NUCLEOTIDE SEQUENCE [LARGE SCALE GENOMIC DNA]</scope>
    <source>
        <strain evidence="13">CCUG 58938</strain>
    </source>
</reference>
<evidence type="ECO:0000313" key="13">
    <source>
        <dbReference type="Proteomes" id="UP001597112"/>
    </source>
</evidence>
<dbReference type="Pfam" id="PF02518">
    <property type="entry name" value="HATPase_c"/>
    <property type="match status" value="1"/>
</dbReference>
<evidence type="ECO:0000313" key="12">
    <source>
        <dbReference type="EMBL" id="MFD1001031.1"/>
    </source>
</evidence>
<evidence type="ECO:0000256" key="4">
    <source>
        <dbReference type="ARBA" id="ARBA00022679"/>
    </source>
</evidence>
<protein>
    <recommendedName>
        <fullName evidence="2">histidine kinase</fullName>
        <ecNumber evidence="2">2.7.13.3</ecNumber>
    </recommendedName>
</protein>
<evidence type="ECO:0000256" key="2">
    <source>
        <dbReference type="ARBA" id="ARBA00012438"/>
    </source>
</evidence>
<keyword evidence="9" id="KW-0175">Coiled coil</keyword>
<evidence type="ECO:0000256" key="6">
    <source>
        <dbReference type="ARBA" id="ARBA00022777"/>
    </source>
</evidence>
<keyword evidence="8" id="KW-0902">Two-component regulatory system</keyword>
<feature type="coiled-coil region" evidence="9">
    <location>
        <begin position="342"/>
        <end position="372"/>
    </location>
</feature>
<dbReference type="SMART" id="SM00388">
    <property type="entry name" value="HisKA"/>
    <property type="match status" value="1"/>
</dbReference>
<dbReference type="InterPro" id="IPR003594">
    <property type="entry name" value="HATPase_dom"/>
</dbReference>
<dbReference type="PANTHER" id="PTHR42878:SF7">
    <property type="entry name" value="SENSOR HISTIDINE KINASE GLRK"/>
    <property type="match status" value="1"/>
</dbReference>
<keyword evidence="5" id="KW-0547">Nucleotide-binding</keyword>
<dbReference type="CDD" id="cd00075">
    <property type="entry name" value="HATPase"/>
    <property type="match status" value="1"/>
</dbReference>
<dbReference type="InterPro" id="IPR036097">
    <property type="entry name" value="HisK_dim/P_sf"/>
</dbReference>
<dbReference type="Proteomes" id="UP001597112">
    <property type="component" value="Unassembled WGS sequence"/>
</dbReference>
<evidence type="ECO:0000256" key="5">
    <source>
        <dbReference type="ARBA" id="ARBA00022741"/>
    </source>
</evidence>
<name>A0ABW3K5B9_9BACT</name>
<dbReference type="EMBL" id="JBHTKA010000007">
    <property type="protein sequence ID" value="MFD1001031.1"/>
    <property type="molecule type" value="Genomic_DNA"/>
</dbReference>
<dbReference type="EC" id="2.7.13.3" evidence="2"/>
<evidence type="ECO:0000256" key="7">
    <source>
        <dbReference type="ARBA" id="ARBA00022840"/>
    </source>
</evidence>
<feature type="transmembrane region" description="Helical" evidence="10">
    <location>
        <begin position="12"/>
        <end position="34"/>
    </location>
</feature>
<dbReference type="SUPFAM" id="SSF55874">
    <property type="entry name" value="ATPase domain of HSP90 chaperone/DNA topoisomerase II/histidine kinase"/>
    <property type="match status" value="1"/>
</dbReference>
<evidence type="ECO:0000256" key="3">
    <source>
        <dbReference type="ARBA" id="ARBA00022553"/>
    </source>
</evidence>
<evidence type="ECO:0000256" key="1">
    <source>
        <dbReference type="ARBA" id="ARBA00000085"/>
    </source>
</evidence>
<accession>A0ABW3K5B9</accession>
<keyword evidence="10" id="KW-0812">Transmembrane</keyword>
<feature type="transmembrane region" description="Helical" evidence="10">
    <location>
        <begin position="271"/>
        <end position="294"/>
    </location>
</feature>
<dbReference type="RefSeq" id="WP_377580483.1">
    <property type="nucleotide sequence ID" value="NZ_JBHTKA010000007.1"/>
</dbReference>
<dbReference type="InterPro" id="IPR036890">
    <property type="entry name" value="HATPase_C_sf"/>
</dbReference>
<dbReference type="GO" id="GO:0005524">
    <property type="term" value="F:ATP binding"/>
    <property type="evidence" value="ECO:0007669"/>
    <property type="project" value="UniProtKB-KW"/>
</dbReference>
<keyword evidence="3" id="KW-0597">Phosphoprotein</keyword>
<evidence type="ECO:0000256" key="8">
    <source>
        <dbReference type="ARBA" id="ARBA00023012"/>
    </source>
</evidence>
<feature type="domain" description="Histidine kinase" evidence="11">
    <location>
        <begin position="379"/>
        <end position="590"/>
    </location>
</feature>
<dbReference type="InterPro" id="IPR050351">
    <property type="entry name" value="BphY/WalK/GraS-like"/>
</dbReference>
<evidence type="ECO:0000256" key="9">
    <source>
        <dbReference type="SAM" id="Coils"/>
    </source>
</evidence>
<dbReference type="PROSITE" id="PS50109">
    <property type="entry name" value="HIS_KIN"/>
    <property type="match status" value="1"/>
</dbReference>
<dbReference type="InterPro" id="IPR004358">
    <property type="entry name" value="Sig_transdc_His_kin-like_C"/>
</dbReference>
<dbReference type="Gene3D" id="6.10.340.10">
    <property type="match status" value="1"/>
</dbReference>
<keyword evidence="13" id="KW-1185">Reference proteome</keyword>
<comment type="caution">
    <text evidence="12">The sequence shown here is derived from an EMBL/GenBank/DDBJ whole genome shotgun (WGS) entry which is preliminary data.</text>
</comment>
<dbReference type="InterPro" id="IPR005467">
    <property type="entry name" value="His_kinase_dom"/>
</dbReference>
<keyword evidence="10" id="KW-1133">Transmembrane helix</keyword>
<keyword evidence="4" id="KW-0808">Transferase</keyword>
<dbReference type="PANTHER" id="PTHR42878">
    <property type="entry name" value="TWO-COMPONENT HISTIDINE KINASE"/>
    <property type="match status" value="1"/>
</dbReference>
<organism evidence="12 13">
    <name type="scientific">Ohtaekwangia kribbensis</name>
    <dbReference type="NCBI Taxonomy" id="688913"/>
    <lineage>
        <taxon>Bacteria</taxon>
        <taxon>Pseudomonadati</taxon>
        <taxon>Bacteroidota</taxon>
        <taxon>Cytophagia</taxon>
        <taxon>Cytophagales</taxon>
        <taxon>Fulvivirgaceae</taxon>
        <taxon>Ohtaekwangia</taxon>
    </lineage>
</organism>
<dbReference type="Pfam" id="PF00512">
    <property type="entry name" value="HisKA"/>
    <property type="match status" value="1"/>
</dbReference>
<dbReference type="SUPFAM" id="SSF47384">
    <property type="entry name" value="Homodimeric domain of signal transducing histidine kinase"/>
    <property type="match status" value="1"/>
</dbReference>
<keyword evidence="6" id="KW-0418">Kinase</keyword>
<dbReference type="PRINTS" id="PR00344">
    <property type="entry name" value="BCTRLSENSOR"/>
</dbReference>
<dbReference type="InterPro" id="IPR003661">
    <property type="entry name" value="HisK_dim/P_dom"/>
</dbReference>
<dbReference type="CDD" id="cd00082">
    <property type="entry name" value="HisKA"/>
    <property type="match status" value="1"/>
</dbReference>
<sequence length="609" mass="70204">MFWNINTIGKRLFLSFSILAVNVIIISALSYHFISRTKNIYELTKRIEDERIQIERLLKLDLDFLRFETINQEFYKTNRSGILVQRDSLYTIILREAILLNNVMFDYNLGVGKNFDSINQTLQTYNTTFSKVKEKIIYRGFKDYGVEGRMRKFAHELEEHSNEISMIEILSLRRHEKDYFLRKEEHYKTKFNTFADSLIRKLNSEHSFVVHLLQSYRDNFNQLAALDEAIGLVPTQGLMGELNSNTDELSDQLTSLVTLTDARANSIIRQSLVTCISIGLSAIVISFVLTYVTALRLTRPIKKLSNSIGKFMVTQGLNEDELKESDVTNEIHSLSNAYIKLTRKLKTQFDEIQRKSQLLEKRNAELQKLNEELDRFIYSSAHDLKSPLASMAGLVHLAKREMDVPEHGHYFDRMQSSIDKMEGFIRDITDYAKNKRQQIKPEKINLQAIVSDIFQSFQFIPQADLITKNIRISNGEFYTDKTRLEIILKNLISNAIRYADFEKTSPFISIEATIQKNSTTIKVEDNGIGIAEEHIYKIFDMFYRASDYAKGSGIGLFLVRESAKMLRGTIAVESELQKGTTFILTLPSLDKVNVNQLPESVPIKFLTAS</sequence>
<dbReference type="Gene3D" id="3.30.565.10">
    <property type="entry name" value="Histidine kinase-like ATPase, C-terminal domain"/>
    <property type="match status" value="1"/>
</dbReference>
<proteinExistence type="predicted"/>